<reference evidence="2 3" key="1">
    <citation type="submission" date="2020-03" db="EMBL/GenBank/DDBJ databases">
        <title>Whole genome shotgun sequence of Phytohabitans houttuyneae NBRC 108639.</title>
        <authorList>
            <person name="Komaki H."/>
            <person name="Tamura T."/>
        </authorList>
    </citation>
    <scope>NUCLEOTIDE SEQUENCE [LARGE SCALE GENOMIC DNA]</scope>
    <source>
        <strain evidence="2 3">NBRC 108639</strain>
    </source>
</reference>
<evidence type="ECO:0000313" key="3">
    <source>
        <dbReference type="Proteomes" id="UP000482800"/>
    </source>
</evidence>
<feature type="compositionally biased region" description="Low complexity" evidence="1">
    <location>
        <begin position="156"/>
        <end position="169"/>
    </location>
</feature>
<organism evidence="2 3">
    <name type="scientific">Phytohabitans houttuyneae</name>
    <dbReference type="NCBI Taxonomy" id="1076126"/>
    <lineage>
        <taxon>Bacteria</taxon>
        <taxon>Bacillati</taxon>
        <taxon>Actinomycetota</taxon>
        <taxon>Actinomycetes</taxon>
        <taxon>Micromonosporales</taxon>
        <taxon>Micromonosporaceae</taxon>
    </lineage>
</organism>
<proteinExistence type="predicted"/>
<evidence type="ECO:0000313" key="2">
    <source>
        <dbReference type="EMBL" id="GFJ81086.1"/>
    </source>
</evidence>
<keyword evidence="3" id="KW-1185">Reference proteome</keyword>
<protein>
    <submittedName>
        <fullName evidence="2">Uncharacterized protein</fullName>
    </submittedName>
</protein>
<dbReference type="Proteomes" id="UP000482800">
    <property type="component" value="Unassembled WGS sequence"/>
</dbReference>
<reference evidence="2 3" key="2">
    <citation type="submission" date="2020-03" db="EMBL/GenBank/DDBJ databases">
        <authorList>
            <person name="Ichikawa N."/>
            <person name="Kimura A."/>
            <person name="Kitahashi Y."/>
            <person name="Uohara A."/>
        </authorList>
    </citation>
    <scope>NUCLEOTIDE SEQUENCE [LARGE SCALE GENOMIC DNA]</scope>
    <source>
        <strain evidence="2 3">NBRC 108639</strain>
    </source>
</reference>
<dbReference type="EMBL" id="BLPF01000002">
    <property type="protein sequence ID" value="GFJ81086.1"/>
    <property type="molecule type" value="Genomic_DNA"/>
</dbReference>
<dbReference type="AlphaFoldDB" id="A0A6V8KGB8"/>
<gene>
    <name evidence="2" type="ORF">Phou_052660</name>
</gene>
<comment type="caution">
    <text evidence="2">The sequence shown here is derived from an EMBL/GenBank/DDBJ whole genome shotgun (WGS) entry which is preliminary data.</text>
</comment>
<dbReference type="RefSeq" id="WP_173059775.1">
    <property type="nucleotide sequence ID" value="NZ_BLPF01000002.1"/>
</dbReference>
<feature type="region of interest" description="Disordered" evidence="1">
    <location>
        <begin position="112"/>
        <end position="177"/>
    </location>
</feature>
<sequence>MRLTWLRAPKRPAGRAGAALLTVATLAGILTAAAGIGYTASRPLLGDGSAFLGKGHTVAHVNGETGKSDAEVAMQLATGKETLQPVRMPDGRLAIVNKDTGTVSYLDAATLAPDAPAEQRPTSKGRIEPVPTESDGYLVDQERDTVEKITKPGQSPPRRSAFRTASRRSCPAPTRSG</sequence>
<name>A0A6V8KGB8_9ACTN</name>
<evidence type="ECO:0000256" key="1">
    <source>
        <dbReference type="SAM" id="MobiDB-lite"/>
    </source>
</evidence>
<feature type="compositionally biased region" description="Basic and acidic residues" evidence="1">
    <location>
        <begin position="140"/>
        <end position="150"/>
    </location>
</feature>
<accession>A0A6V8KGB8</accession>